<evidence type="ECO:0000256" key="1">
    <source>
        <dbReference type="ARBA" id="ARBA00004377"/>
    </source>
</evidence>
<protein>
    <recommendedName>
        <fullName evidence="2">Type II secretion system protein H</fullName>
    </recommendedName>
    <alternativeName>
        <fullName evidence="10">General secretion pathway protein H</fullName>
    </alternativeName>
</protein>
<dbReference type="GO" id="GO:0015627">
    <property type="term" value="C:type II protein secretion system complex"/>
    <property type="evidence" value="ECO:0007669"/>
    <property type="project" value="InterPro"/>
</dbReference>
<evidence type="ECO:0000256" key="9">
    <source>
        <dbReference type="ARBA" id="ARBA00025772"/>
    </source>
</evidence>
<dbReference type="InterPro" id="IPR012902">
    <property type="entry name" value="N_methyl_site"/>
</dbReference>
<proteinExistence type="inferred from homology"/>
<dbReference type="InterPro" id="IPR045584">
    <property type="entry name" value="Pilin-like"/>
</dbReference>
<feature type="domain" description="General secretion pathway GspH" evidence="12">
    <location>
        <begin position="60"/>
        <end position="182"/>
    </location>
</feature>
<keyword evidence="3" id="KW-1003">Cell membrane</keyword>
<evidence type="ECO:0000256" key="10">
    <source>
        <dbReference type="ARBA" id="ARBA00030775"/>
    </source>
</evidence>
<name>A0A7W5BER4_9BURK</name>
<keyword evidence="6 11" id="KW-0812">Transmembrane</keyword>
<sequence>MFQLKSRPWPPRRAQGGFTIIETMVVVGIVLFLLAVGIPSMSEWMMTNKAAASSEFYLDGLSLARREAISRNAESRIVFSPNAANGQLDWQVDVCYPVPGTPCNPNSGVWSTVAAPAANDPKGANGFKSVLRSAETLPDNDVLAPTLQPEGATSIYYTPLGWVDTAVDDRVTQLRLTPSSKYASVIPTSALAISLAGMPGKCDPNVNAHDSRACPP</sequence>
<comment type="caution">
    <text evidence="13">The sequence shown here is derived from an EMBL/GenBank/DDBJ whole genome shotgun (WGS) entry which is preliminary data.</text>
</comment>
<dbReference type="SUPFAM" id="SSF54523">
    <property type="entry name" value="Pili subunits"/>
    <property type="match status" value="1"/>
</dbReference>
<evidence type="ECO:0000259" key="12">
    <source>
        <dbReference type="Pfam" id="PF12019"/>
    </source>
</evidence>
<keyword evidence="5" id="KW-0997">Cell inner membrane</keyword>
<feature type="transmembrane region" description="Helical" evidence="11">
    <location>
        <begin position="20"/>
        <end position="39"/>
    </location>
</feature>
<evidence type="ECO:0000256" key="3">
    <source>
        <dbReference type="ARBA" id="ARBA00022475"/>
    </source>
</evidence>
<keyword evidence="14" id="KW-1185">Reference proteome</keyword>
<evidence type="ECO:0000313" key="13">
    <source>
        <dbReference type="EMBL" id="MBB3120885.1"/>
    </source>
</evidence>
<evidence type="ECO:0000256" key="2">
    <source>
        <dbReference type="ARBA" id="ARBA00021549"/>
    </source>
</evidence>
<organism evidence="13 14">
    <name type="scientific">Pseudoduganella violacea</name>
    <dbReference type="NCBI Taxonomy" id="1715466"/>
    <lineage>
        <taxon>Bacteria</taxon>
        <taxon>Pseudomonadati</taxon>
        <taxon>Pseudomonadota</taxon>
        <taxon>Betaproteobacteria</taxon>
        <taxon>Burkholderiales</taxon>
        <taxon>Oxalobacteraceae</taxon>
        <taxon>Telluria group</taxon>
        <taxon>Pseudoduganella</taxon>
    </lineage>
</organism>
<dbReference type="GO" id="GO:0005886">
    <property type="term" value="C:plasma membrane"/>
    <property type="evidence" value="ECO:0007669"/>
    <property type="project" value="UniProtKB-SubCell"/>
</dbReference>
<evidence type="ECO:0000313" key="14">
    <source>
        <dbReference type="Proteomes" id="UP000541535"/>
    </source>
</evidence>
<comment type="subcellular location">
    <subcellularLocation>
        <location evidence="1">Cell inner membrane</location>
        <topology evidence="1">Single-pass membrane protein</topology>
    </subcellularLocation>
</comment>
<dbReference type="Pfam" id="PF12019">
    <property type="entry name" value="GspH"/>
    <property type="match status" value="1"/>
</dbReference>
<dbReference type="EMBL" id="JACHXD010000011">
    <property type="protein sequence ID" value="MBB3120885.1"/>
    <property type="molecule type" value="Genomic_DNA"/>
</dbReference>
<reference evidence="13 14" key="1">
    <citation type="submission" date="2020-08" db="EMBL/GenBank/DDBJ databases">
        <title>Genomic Encyclopedia of Type Strains, Phase III (KMG-III): the genomes of soil and plant-associated and newly described type strains.</title>
        <authorList>
            <person name="Whitman W."/>
        </authorList>
    </citation>
    <scope>NUCLEOTIDE SEQUENCE [LARGE SCALE GENOMIC DNA]</scope>
    <source>
        <strain evidence="13 14">CECT 8897</strain>
    </source>
</reference>
<accession>A0A7W5BER4</accession>
<comment type="similarity">
    <text evidence="9">Belongs to the GSP H family.</text>
</comment>
<dbReference type="RefSeq" id="WP_183442626.1">
    <property type="nucleotide sequence ID" value="NZ_JACHXD010000011.1"/>
</dbReference>
<keyword evidence="7 11" id="KW-1133">Transmembrane helix</keyword>
<keyword evidence="8 11" id="KW-0472">Membrane</keyword>
<dbReference type="InterPro" id="IPR022346">
    <property type="entry name" value="T2SS_GspH"/>
</dbReference>
<evidence type="ECO:0000256" key="11">
    <source>
        <dbReference type="SAM" id="Phobius"/>
    </source>
</evidence>
<keyword evidence="4" id="KW-0488">Methylation</keyword>
<gene>
    <name evidence="13" type="ORF">FHS03_003955</name>
</gene>
<evidence type="ECO:0000256" key="6">
    <source>
        <dbReference type="ARBA" id="ARBA00022692"/>
    </source>
</evidence>
<dbReference type="Pfam" id="PF07963">
    <property type="entry name" value="N_methyl"/>
    <property type="match status" value="1"/>
</dbReference>
<dbReference type="Proteomes" id="UP000541535">
    <property type="component" value="Unassembled WGS sequence"/>
</dbReference>
<dbReference type="GO" id="GO:0015628">
    <property type="term" value="P:protein secretion by the type II secretion system"/>
    <property type="evidence" value="ECO:0007669"/>
    <property type="project" value="InterPro"/>
</dbReference>
<dbReference type="AlphaFoldDB" id="A0A7W5BER4"/>
<evidence type="ECO:0000256" key="4">
    <source>
        <dbReference type="ARBA" id="ARBA00022481"/>
    </source>
</evidence>
<dbReference type="Gene3D" id="3.30.700.10">
    <property type="entry name" value="Glycoprotein, Type 4 Pilin"/>
    <property type="match status" value="1"/>
</dbReference>
<evidence type="ECO:0000256" key="8">
    <source>
        <dbReference type="ARBA" id="ARBA00023136"/>
    </source>
</evidence>
<evidence type="ECO:0000256" key="5">
    <source>
        <dbReference type="ARBA" id="ARBA00022519"/>
    </source>
</evidence>
<evidence type="ECO:0000256" key="7">
    <source>
        <dbReference type="ARBA" id="ARBA00022989"/>
    </source>
</evidence>